<dbReference type="EMBL" id="JBBEGN010000005">
    <property type="protein sequence ID" value="MEJ2868663.1"/>
    <property type="molecule type" value="Genomic_DNA"/>
</dbReference>
<keyword evidence="1 3" id="KW-0689">Ribosomal protein</keyword>
<dbReference type="InterPro" id="IPR027493">
    <property type="entry name" value="Ribosomal_bL31_B"/>
</dbReference>
<keyword evidence="2 3" id="KW-0687">Ribonucleoprotein</keyword>
<dbReference type="Gene3D" id="4.10.830.30">
    <property type="entry name" value="Ribosomal protein L31"/>
    <property type="match status" value="1"/>
</dbReference>
<dbReference type="PRINTS" id="PR01249">
    <property type="entry name" value="RIBOSOMALL31"/>
</dbReference>
<dbReference type="SUPFAM" id="SSF143800">
    <property type="entry name" value="L28p-like"/>
    <property type="match status" value="1"/>
</dbReference>
<gene>
    <name evidence="5" type="ORF">WCD74_12900</name>
</gene>
<accession>A0ABU8MP17</accession>
<organism evidence="5 6">
    <name type="scientific">Actinomycetospora aurantiaca</name>
    <dbReference type="NCBI Taxonomy" id="3129233"/>
    <lineage>
        <taxon>Bacteria</taxon>
        <taxon>Bacillati</taxon>
        <taxon>Actinomycetota</taxon>
        <taxon>Actinomycetes</taxon>
        <taxon>Pseudonocardiales</taxon>
        <taxon>Pseudonocardiaceae</taxon>
        <taxon>Actinomycetospora</taxon>
    </lineage>
</organism>
<reference evidence="5 6" key="1">
    <citation type="submission" date="2024-03" db="EMBL/GenBank/DDBJ databases">
        <title>Actinomycetospora sp. OC33-EN08, a novel actinomycete isolated from wild orchid (Aerides multiflora).</title>
        <authorList>
            <person name="Suriyachadkun C."/>
        </authorList>
    </citation>
    <scope>NUCLEOTIDE SEQUENCE [LARGE SCALE GENOMIC DNA]</scope>
    <source>
        <strain evidence="5 6">OC33-EN08</strain>
    </source>
</reference>
<evidence type="ECO:0000313" key="5">
    <source>
        <dbReference type="EMBL" id="MEJ2868663.1"/>
    </source>
</evidence>
<feature type="region of interest" description="Disordered" evidence="4">
    <location>
        <begin position="58"/>
        <end position="97"/>
    </location>
</feature>
<dbReference type="NCBIfam" id="NF002462">
    <property type="entry name" value="PRK01678.1"/>
    <property type="match status" value="1"/>
</dbReference>
<protein>
    <recommendedName>
        <fullName evidence="3">50S ribosomal protein L31</fullName>
    </recommendedName>
</protein>
<proteinExistence type="inferred from homology"/>
<dbReference type="InterPro" id="IPR002150">
    <property type="entry name" value="Ribosomal_bL31"/>
</dbReference>
<comment type="similarity">
    <text evidence="3">Belongs to the bacterial ribosomal protein bL31 family.</text>
</comment>
<dbReference type="InterPro" id="IPR042105">
    <property type="entry name" value="Ribosomal_bL31_sf"/>
</dbReference>
<evidence type="ECO:0000256" key="3">
    <source>
        <dbReference type="RuleBase" id="RU000564"/>
    </source>
</evidence>
<dbReference type="Pfam" id="PF01197">
    <property type="entry name" value="Ribosomal_L31"/>
    <property type="match status" value="1"/>
</dbReference>
<feature type="compositionally biased region" description="Basic and acidic residues" evidence="4">
    <location>
        <begin position="67"/>
        <end position="78"/>
    </location>
</feature>
<comment type="caution">
    <text evidence="5">The sequence shown here is derived from an EMBL/GenBank/DDBJ whole genome shotgun (WGS) entry which is preliminary data.</text>
</comment>
<dbReference type="NCBIfam" id="TIGR00105">
    <property type="entry name" value="L31"/>
    <property type="match status" value="1"/>
</dbReference>
<dbReference type="PANTHER" id="PTHR33280">
    <property type="entry name" value="50S RIBOSOMAL PROTEIN L31, CHLOROPLASTIC"/>
    <property type="match status" value="1"/>
</dbReference>
<sequence length="97" mass="10832">MRSDIHPTYGPVVVRDQTSGETFLTRSTVVGTRDLPTITWTDGETYPVLDVEISSSSHPVWTGTARPVERGGQVEKFNRRYGGRSGAELDPRDGRRR</sequence>
<dbReference type="InterPro" id="IPR034704">
    <property type="entry name" value="Ribosomal_bL28/bL31-like_sf"/>
</dbReference>
<dbReference type="Proteomes" id="UP001385809">
    <property type="component" value="Unassembled WGS sequence"/>
</dbReference>
<evidence type="ECO:0000256" key="2">
    <source>
        <dbReference type="ARBA" id="ARBA00023274"/>
    </source>
</evidence>
<dbReference type="RefSeq" id="WP_337695238.1">
    <property type="nucleotide sequence ID" value="NZ_JBBEGN010000005.1"/>
</dbReference>
<dbReference type="GO" id="GO:0005840">
    <property type="term" value="C:ribosome"/>
    <property type="evidence" value="ECO:0007669"/>
    <property type="project" value="UniProtKB-KW"/>
</dbReference>
<keyword evidence="6" id="KW-1185">Reference proteome</keyword>
<name>A0ABU8MP17_9PSEU</name>
<evidence type="ECO:0000313" key="6">
    <source>
        <dbReference type="Proteomes" id="UP001385809"/>
    </source>
</evidence>
<evidence type="ECO:0000256" key="1">
    <source>
        <dbReference type="ARBA" id="ARBA00022980"/>
    </source>
</evidence>
<feature type="compositionally biased region" description="Basic and acidic residues" evidence="4">
    <location>
        <begin position="87"/>
        <end position="97"/>
    </location>
</feature>
<dbReference type="PROSITE" id="PS01143">
    <property type="entry name" value="RIBOSOMAL_L31"/>
    <property type="match status" value="1"/>
</dbReference>
<evidence type="ECO:0000256" key="4">
    <source>
        <dbReference type="SAM" id="MobiDB-lite"/>
    </source>
</evidence>
<dbReference type="PANTHER" id="PTHR33280:SF1">
    <property type="entry name" value="LARGE RIBOSOMAL SUBUNIT PROTEIN BL31C"/>
    <property type="match status" value="1"/>
</dbReference>